<evidence type="ECO:0000313" key="3">
    <source>
        <dbReference type="Proteomes" id="UP001159363"/>
    </source>
</evidence>
<name>A0ABQ9GAJ4_9NEOP</name>
<feature type="region of interest" description="Disordered" evidence="1">
    <location>
        <begin position="137"/>
        <end position="156"/>
    </location>
</feature>
<protein>
    <submittedName>
        <fullName evidence="2">Uncharacterized protein</fullName>
    </submittedName>
</protein>
<accession>A0ABQ9GAJ4</accession>
<organism evidence="2 3">
    <name type="scientific">Dryococelus australis</name>
    <dbReference type="NCBI Taxonomy" id="614101"/>
    <lineage>
        <taxon>Eukaryota</taxon>
        <taxon>Metazoa</taxon>
        <taxon>Ecdysozoa</taxon>
        <taxon>Arthropoda</taxon>
        <taxon>Hexapoda</taxon>
        <taxon>Insecta</taxon>
        <taxon>Pterygota</taxon>
        <taxon>Neoptera</taxon>
        <taxon>Polyneoptera</taxon>
        <taxon>Phasmatodea</taxon>
        <taxon>Verophasmatodea</taxon>
        <taxon>Anareolatae</taxon>
        <taxon>Phasmatidae</taxon>
        <taxon>Eurycanthinae</taxon>
        <taxon>Dryococelus</taxon>
    </lineage>
</organism>
<feature type="region of interest" description="Disordered" evidence="1">
    <location>
        <begin position="1"/>
        <end position="39"/>
    </location>
</feature>
<dbReference type="EMBL" id="JARBHB010000013">
    <property type="protein sequence ID" value="KAJ8869438.1"/>
    <property type="molecule type" value="Genomic_DNA"/>
</dbReference>
<evidence type="ECO:0000256" key="1">
    <source>
        <dbReference type="SAM" id="MobiDB-lite"/>
    </source>
</evidence>
<dbReference type="Proteomes" id="UP001159363">
    <property type="component" value="Chromosome 12"/>
</dbReference>
<comment type="caution">
    <text evidence="2">The sequence shown here is derived from an EMBL/GenBank/DDBJ whole genome shotgun (WGS) entry which is preliminary data.</text>
</comment>
<proteinExistence type="predicted"/>
<evidence type="ECO:0000313" key="2">
    <source>
        <dbReference type="EMBL" id="KAJ8869438.1"/>
    </source>
</evidence>
<keyword evidence="3" id="KW-1185">Reference proteome</keyword>
<sequence length="259" mass="29342">MKGWEELEIPEKTYRPAASSGTSPTRGSEKAAERRRGIHVNKEAVYQTQVYYVPRGPEGRLKEQLEVSKCKDRRAGERQKRSINKEMMEEKSFGGWEMEVLAEIGDHTLWVEYEGGALGTPCEPSIVMQKRIVGNPRWPRKKKIGGKKENAEGKTGNSDVWHHPIWRWGHLLISARMPGVAERLARSPPTKANRAQYPAGPPYFRKWESCRRMPLLGGDLPFPPPLHPGAAPYSLQSPLSALKISLFRITPLHSLYRSP</sequence>
<gene>
    <name evidence="2" type="ORF">PR048_028428</name>
</gene>
<reference evidence="2 3" key="1">
    <citation type="submission" date="2023-02" db="EMBL/GenBank/DDBJ databases">
        <title>LHISI_Scaffold_Assembly.</title>
        <authorList>
            <person name="Stuart O.P."/>
            <person name="Cleave R."/>
            <person name="Magrath M.J.L."/>
            <person name="Mikheyev A.S."/>
        </authorList>
    </citation>
    <scope>NUCLEOTIDE SEQUENCE [LARGE SCALE GENOMIC DNA]</scope>
    <source>
        <strain evidence="2">Daus_M_001</strain>
        <tissue evidence="2">Leg muscle</tissue>
    </source>
</reference>